<name>A0ABY0CZT6_9DELT</name>
<reference evidence="5 6" key="1">
    <citation type="submission" date="2019-01" db="EMBL/GenBank/DDBJ databases">
        <title>Lujinxingia litoralis gen. nov., sp. nov. and Lujinxingia sediminis gen. nov., sp. nov., new members in the order Bradymonadales, isolated from coastal sediment.</title>
        <authorList>
            <person name="Li C.-M."/>
        </authorList>
    </citation>
    <scope>NUCLEOTIDE SEQUENCE [LARGE SCALE GENOMIC DNA]</scope>
    <source>
        <strain evidence="5 6">SEH01</strain>
    </source>
</reference>
<proteinExistence type="predicted"/>
<evidence type="ECO:0000313" key="5">
    <source>
        <dbReference type="EMBL" id="RVU48960.1"/>
    </source>
</evidence>
<dbReference type="SMART" id="SM00382">
    <property type="entry name" value="AAA"/>
    <property type="match status" value="1"/>
</dbReference>
<dbReference type="Gene3D" id="3.40.50.300">
    <property type="entry name" value="P-loop containing nucleotide triphosphate hydrolases"/>
    <property type="match status" value="1"/>
</dbReference>
<evidence type="ECO:0000256" key="2">
    <source>
        <dbReference type="ARBA" id="ARBA00022741"/>
    </source>
</evidence>
<dbReference type="EMBL" id="SADD01000001">
    <property type="protein sequence ID" value="RVU48960.1"/>
    <property type="molecule type" value="Genomic_DNA"/>
</dbReference>
<keyword evidence="3 5" id="KW-0067">ATP-binding</keyword>
<dbReference type="InterPro" id="IPR003593">
    <property type="entry name" value="AAA+_ATPase"/>
</dbReference>
<keyword evidence="2" id="KW-0547">Nucleotide-binding</keyword>
<dbReference type="SUPFAM" id="SSF52540">
    <property type="entry name" value="P-loop containing nucleoside triphosphate hydrolases"/>
    <property type="match status" value="1"/>
</dbReference>
<dbReference type="InterPro" id="IPR003439">
    <property type="entry name" value="ABC_transporter-like_ATP-bd"/>
</dbReference>
<gene>
    <name evidence="5" type="ORF">EA187_05905</name>
</gene>
<dbReference type="PANTHER" id="PTHR43023:SF6">
    <property type="entry name" value="INTERMEMBRANE PHOSPHOLIPID TRANSPORT SYSTEM ATP-BINDING PROTEIN MLAF"/>
    <property type="match status" value="1"/>
</dbReference>
<dbReference type="PROSITE" id="PS50893">
    <property type="entry name" value="ABC_TRANSPORTER_2"/>
    <property type="match status" value="1"/>
</dbReference>
<protein>
    <submittedName>
        <fullName evidence="5">ATP-binding cassette domain-containing protein</fullName>
    </submittedName>
</protein>
<accession>A0ABY0CZT6</accession>
<keyword evidence="6" id="KW-1185">Reference proteome</keyword>
<evidence type="ECO:0000256" key="1">
    <source>
        <dbReference type="ARBA" id="ARBA00022448"/>
    </source>
</evidence>
<dbReference type="InterPro" id="IPR027417">
    <property type="entry name" value="P-loop_NTPase"/>
</dbReference>
<evidence type="ECO:0000313" key="6">
    <source>
        <dbReference type="Proteomes" id="UP000282926"/>
    </source>
</evidence>
<evidence type="ECO:0000256" key="3">
    <source>
        <dbReference type="ARBA" id="ARBA00022840"/>
    </source>
</evidence>
<dbReference type="Pfam" id="PF00005">
    <property type="entry name" value="ABC_tran"/>
    <property type="match status" value="1"/>
</dbReference>
<organism evidence="5 6">
    <name type="scientific">Lujinxingia sediminis</name>
    <dbReference type="NCBI Taxonomy" id="2480984"/>
    <lineage>
        <taxon>Bacteria</taxon>
        <taxon>Deltaproteobacteria</taxon>
        <taxon>Bradymonadales</taxon>
        <taxon>Lujinxingiaceae</taxon>
        <taxon>Lujinxingia</taxon>
    </lineage>
</organism>
<evidence type="ECO:0000259" key="4">
    <source>
        <dbReference type="PROSITE" id="PS50893"/>
    </source>
</evidence>
<dbReference type="Proteomes" id="UP000282926">
    <property type="component" value="Unassembled WGS sequence"/>
</dbReference>
<sequence length="249" mass="27484">MGTIEFRDIYKSFGNNHVLRGVSVTVQSGQVFFVIGQSGAGKSVLVKHLVGLIRPDQGRVLLDGVDVTDFKEKEFFPIRKRCAMVFQNSTLFDSMTLQENVALPIRKHLGVTVEEAGQMALEKLKLVGMQRHADRFPADFGDGMRKKVAIARALTLDPEFVIFDEPTTGIDPISAAMVDKLIRHLSDALGVTSIVISHDLRSIFGIADRIAMLYKGKLILDGSQQAFKESDNPIVQQFIKGLPDGPMEV</sequence>
<dbReference type="PANTHER" id="PTHR43023">
    <property type="entry name" value="PROTEIN TRIGALACTOSYLDIACYLGLYCEROL 3, CHLOROPLASTIC"/>
    <property type="match status" value="1"/>
</dbReference>
<feature type="domain" description="ABC transporter" evidence="4">
    <location>
        <begin position="4"/>
        <end position="239"/>
    </location>
</feature>
<comment type="caution">
    <text evidence="5">The sequence shown here is derived from an EMBL/GenBank/DDBJ whole genome shotgun (WGS) entry which is preliminary data.</text>
</comment>
<dbReference type="GO" id="GO:0005524">
    <property type="term" value="F:ATP binding"/>
    <property type="evidence" value="ECO:0007669"/>
    <property type="project" value="UniProtKB-KW"/>
</dbReference>
<keyword evidence="1" id="KW-0813">Transport</keyword>
<dbReference type="RefSeq" id="WP_115602440.1">
    <property type="nucleotide sequence ID" value="NZ_SADD01000001.1"/>
</dbReference>